<accession>A0AAV7U9B5</accession>
<evidence type="ECO:0000256" key="1">
    <source>
        <dbReference type="SAM" id="MobiDB-lite"/>
    </source>
</evidence>
<dbReference type="EMBL" id="JANPWB010000005">
    <property type="protein sequence ID" value="KAJ1185480.1"/>
    <property type="molecule type" value="Genomic_DNA"/>
</dbReference>
<comment type="caution">
    <text evidence="2">The sequence shown here is derived from an EMBL/GenBank/DDBJ whole genome shotgun (WGS) entry which is preliminary data.</text>
</comment>
<reference evidence="2" key="1">
    <citation type="journal article" date="2022" name="bioRxiv">
        <title>Sequencing and chromosome-scale assembly of the giantPleurodeles waltlgenome.</title>
        <authorList>
            <person name="Brown T."/>
            <person name="Elewa A."/>
            <person name="Iarovenko S."/>
            <person name="Subramanian E."/>
            <person name="Araus A.J."/>
            <person name="Petzold A."/>
            <person name="Susuki M."/>
            <person name="Suzuki K.-i.T."/>
            <person name="Hayashi T."/>
            <person name="Toyoda A."/>
            <person name="Oliveira C."/>
            <person name="Osipova E."/>
            <person name="Leigh N.D."/>
            <person name="Simon A."/>
            <person name="Yun M.H."/>
        </authorList>
    </citation>
    <scope>NUCLEOTIDE SEQUENCE</scope>
    <source>
        <strain evidence="2">20211129_DDA</strain>
        <tissue evidence="2">Liver</tissue>
    </source>
</reference>
<dbReference type="Proteomes" id="UP001066276">
    <property type="component" value="Chromosome 3_1"/>
</dbReference>
<dbReference type="AlphaFoldDB" id="A0AAV7U9B5"/>
<name>A0AAV7U9B5_PLEWA</name>
<gene>
    <name evidence="2" type="ORF">NDU88_002272</name>
</gene>
<organism evidence="2 3">
    <name type="scientific">Pleurodeles waltl</name>
    <name type="common">Iberian ribbed newt</name>
    <dbReference type="NCBI Taxonomy" id="8319"/>
    <lineage>
        <taxon>Eukaryota</taxon>
        <taxon>Metazoa</taxon>
        <taxon>Chordata</taxon>
        <taxon>Craniata</taxon>
        <taxon>Vertebrata</taxon>
        <taxon>Euteleostomi</taxon>
        <taxon>Amphibia</taxon>
        <taxon>Batrachia</taxon>
        <taxon>Caudata</taxon>
        <taxon>Salamandroidea</taxon>
        <taxon>Salamandridae</taxon>
        <taxon>Pleurodelinae</taxon>
        <taxon>Pleurodeles</taxon>
    </lineage>
</organism>
<evidence type="ECO:0000313" key="2">
    <source>
        <dbReference type="EMBL" id="KAJ1185480.1"/>
    </source>
</evidence>
<keyword evidence="3" id="KW-1185">Reference proteome</keyword>
<feature type="region of interest" description="Disordered" evidence="1">
    <location>
        <begin position="52"/>
        <end position="81"/>
    </location>
</feature>
<protein>
    <submittedName>
        <fullName evidence="2">Uncharacterized protein</fullName>
    </submittedName>
</protein>
<evidence type="ECO:0000313" key="3">
    <source>
        <dbReference type="Proteomes" id="UP001066276"/>
    </source>
</evidence>
<sequence length="81" mass="9097">MRVDASLQTHLNSPKTPLERLQARRGASVLLDWGDGRNRPIYREVLSLEKASDSTVMSRRHRKTVTPQQVAPEAMACVSEP</sequence>
<proteinExistence type="predicted"/>